<keyword evidence="2" id="KW-0285">Flavoprotein</keyword>
<dbReference type="RefSeq" id="WP_202955800.1">
    <property type="nucleotide sequence ID" value="NZ_JAPCID010000009.1"/>
</dbReference>
<dbReference type="PROSITE" id="PS51085">
    <property type="entry name" value="2FE2S_FER_2"/>
    <property type="match status" value="1"/>
</dbReference>
<evidence type="ECO:0000256" key="7">
    <source>
        <dbReference type="ARBA" id="ARBA00023014"/>
    </source>
</evidence>
<evidence type="ECO:0000256" key="2">
    <source>
        <dbReference type="ARBA" id="ARBA00022630"/>
    </source>
</evidence>
<protein>
    <submittedName>
        <fullName evidence="10">PDR/VanB family oxidoreductase</fullName>
    </submittedName>
</protein>
<keyword evidence="6" id="KW-0408">Iron</keyword>
<evidence type="ECO:0000256" key="3">
    <source>
        <dbReference type="ARBA" id="ARBA00022714"/>
    </source>
</evidence>
<dbReference type="InterPro" id="IPR017938">
    <property type="entry name" value="Riboflavin_synthase-like_b-brl"/>
</dbReference>
<dbReference type="SUPFAM" id="SSF54292">
    <property type="entry name" value="2Fe-2S ferredoxin-like"/>
    <property type="match status" value="1"/>
</dbReference>
<evidence type="ECO:0000313" key="10">
    <source>
        <dbReference type="EMBL" id="MDA0137473.1"/>
    </source>
</evidence>
<dbReference type="Gene3D" id="3.10.20.30">
    <property type="match status" value="1"/>
</dbReference>
<dbReference type="EMBL" id="JAPCID010000009">
    <property type="protein sequence ID" value="MDA0137473.1"/>
    <property type="molecule type" value="Genomic_DNA"/>
</dbReference>
<keyword evidence="4" id="KW-0479">Metal-binding</keyword>
<sequence length="319" mass="33937">MDVVQAPPVLSLTVAEVKEEADGVVSLRFVASSGERLPRWAPGAHVDLRLANGIERQYSLCGDPADHDGWRVGVLREPESRGGSAFIHEQLSAGDSVVVQGPRNNFPLVAADAYVFVAGGIGITPLLPMIAAADARGAEWQLVYGGRTAASMAFTAELAAYGPRVKLWPQDVHGLIDLDGLLGAPRDGVAVYCCGPEVLIAAVEERCAAWPAGALHVERFRPRPGALDGARTAFEVECEYTGITVLVRADQSIAQAVESAGIEVATSCREGTCGTCETVVLEGVPDHRDSFLSSEEREANDVMMICCSRARSERLVLDL</sequence>
<evidence type="ECO:0000256" key="1">
    <source>
        <dbReference type="ARBA" id="ARBA00001974"/>
    </source>
</evidence>
<dbReference type="PROSITE" id="PS51384">
    <property type="entry name" value="FAD_FR"/>
    <property type="match status" value="1"/>
</dbReference>
<dbReference type="PROSITE" id="PS00197">
    <property type="entry name" value="2FE2S_FER_1"/>
    <property type="match status" value="1"/>
</dbReference>
<dbReference type="Gene3D" id="3.40.50.80">
    <property type="entry name" value="Nucleotide-binding domain of ferredoxin-NADP reductase (FNR) module"/>
    <property type="match status" value="1"/>
</dbReference>
<evidence type="ECO:0000256" key="6">
    <source>
        <dbReference type="ARBA" id="ARBA00023004"/>
    </source>
</evidence>
<feature type="domain" description="FAD-binding FR-type" evidence="9">
    <location>
        <begin position="7"/>
        <end position="109"/>
    </location>
</feature>
<evidence type="ECO:0000256" key="4">
    <source>
        <dbReference type="ARBA" id="ARBA00022723"/>
    </source>
</evidence>
<dbReference type="CDD" id="cd06185">
    <property type="entry name" value="PDR_like"/>
    <property type="match status" value="1"/>
</dbReference>
<dbReference type="InterPro" id="IPR039261">
    <property type="entry name" value="FNR_nucleotide-bd"/>
</dbReference>
<dbReference type="PANTHER" id="PTHR47354:SF1">
    <property type="entry name" value="CARNITINE MONOOXYGENASE REDUCTASE SUBUNIT"/>
    <property type="match status" value="1"/>
</dbReference>
<dbReference type="SUPFAM" id="SSF52343">
    <property type="entry name" value="Ferredoxin reductase-like, C-terminal NADP-linked domain"/>
    <property type="match status" value="1"/>
</dbReference>
<keyword evidence="3" id="KW-0001">2Fe-2S</keyword>
<evidence type="ECO:0000256" key="5">
    <source>
        <dbReference type="ARBA" id="ARBA00023002"/>
    </source>
</evidence>
<dbReference type="InterPro" id="IPR012675">
    <property type="entry name" value="Beta-grasp_dom_sf"/>
</dbReference>
<dbReference type="Gene3D" id="2.40.30.10">
    <property type="entry name" value="Translation factors"/>
    <property type="match status" value="1"/>
</dbReference>
<dbReference type="PANTHER" id="PTHR47354">
    <property type="entry name" value="NADH OXIDOREDUCTASE HCR"/>
    <property type="match status" value="1"/>
</dbReference>
<name>A0ABT4RG68_9ACTN</name>
<proteinExistence type="predicted"/>
<organism evidence="10 11">
    <name type="scientific">Solirubrobacter deserti</name>
    <dbReference type="NCBI Taxonomy" id="2282478"/>
    <lineage>
        <taxon>Bacteria</taxon>
        <taxon>Bacillati</taxon>
        <taxon>Actinomycetota</taxon>
        <taxon>Thermoleophilia</taxon>
        <taxon>Solirubrobacterales</taxon>
        <taxon>Solirubrobacteraceae</taxon>
        <taxon>Solirubrobacter</taxon>
    </lineage>
</organism>
<dbReference type="InterPro" id="IPR036010">
    <property type="entry name" value="2Fe-2S_ferredoxin-like_sf"/>
</dbReference>
<dbReference type="InterPro" id="IPR017927">
    <property type="entry name" value="FAD-bd_FR_type"/>
</dbReference>
<comment type="cofactor">
    <cofactor evidence="1">
        <name>FAD</name>
        <dbReference type="ChEBI" id="CHEBI:57692"/>
    </cofactor>
</comment>
<dbReference type="Proteomes" id="UP001147700">
    <property type="component" value="Unassembled WGS sequence"/>
</dbReference>
<dbReference type="InterPro" id="IPR006058">
    <property type="entry name" value="2Fe2S_fd_BS"/>
</dbReference>
<dbReference type="InterPro" id="IPR050415">
    <property type="entry name" value="MRET"/>
</dbReference>
<dbReference type="Pfam" id="PF00111">
    <property type="entry name" value="Fer2"/>
    <property type="match status" value="1"/>
</dbReference>
<dbReference type="CDD" id="cd00207">
    <property type="entry name" value="fer2"/>
    <property type="match status" value="1"/>
</dbReference>
<evidence type="ECO:0000259" key="9">
    <source>
        <dbReference type="PROSITE" id="PS51384"/>
    </source>
</evidence>
<keyword evidence="11" id="KW-1185">Reference proteome</keyword>
<comment type="caution">
    <text evidence="10">The sequence shown here is derived from an EMBL/GenBank/DDBJ whole genome shotgun (WGS) entry which is preliminary data.</text>
</comment>
<feature type="domain" description="2Fe-2S ferredoxin-type" evidence="8">
    <location>
        <begin position="230"/>
        <end position="319"/>
    </location>
</feature>
<evidence type="ECO:0000313" key="11">
    <source>
        <dbReference type="Proteomes" id="UP001147700"/>
    </source>
</evidence>
<dbReference type="InterPro" id="IPR001041">
    <property type="entry name" value="2Fe-2S_ferredoxin-type"/>
</dbReference>
<keyword evidence="7" id="KW-0411">Iron-sulfur</keyword>
<reference evidence="10" key="1">
    <citation type="submission" date="2022-10" db="EMBL/GenBank/DDBJ databases">
        <title>The WGS of Solirubrobacter sp. CPCC 204708.</title>
        <authorList>
            <person name="Jiang Z."/>
        </authorList>
    </citation>
    <scope>NUCLEOTIDE SEQUENCE</scope>
    <source>
        <strain evidence="10">CPCC 204708</strain>
    </source>
</reference>
<dbReference type="SUPFAM" id="SSF63380">
    <property type="entry name" value="Riboflavin synthase domain-like"/>
    <property type="match status" value="1"/>
</dbReference>
<gene>
    <name evidence="10" type="ORF">OJ962_08205</name>
</gene>
<keyword evidence="5" id="KW-0560">Oxidoreductase</keyword>
<accession>A0ABT4RG68</accession>
<evidence type="ECO:0000259" key="8">
    <source>
        <dbReference type="PROSITE" id="PS51085"/>
    </source>
</evidence>
<dbReference type="PRINTS" id="PR00409">
    <property type="entry name" value="PHDIOXRDTASE"/>
</dbReference>